<reference evidence="4 5" key="1">
    <citation type="journal article" date="2014" name="Am. J. Bot.">
        <title>Genome assembly and annotation for red clover (Trifolium pratense; Fabaceae).</title>
        <authorList>
            <person name="Istvanek J."/>
            <person name="Jaros M."/>
            <person name="Krenek A."/>
            <person name="Repkova J."/>
        </authorList>
    </citation>
    <scope>NUCLEOTIDE SEQUENCE [LARGE SCALE GENOMIC DNA]</scope>
    <source>
        <strain evidence="5">cv. Tatra</strain>
        <tissue evidence="4">Young leaves</tissue>
    </source>
</reference>
<dbReference type="AlphaFoldDB" id="A0A2K3NW01"/>
<evidence type="ECO:0000259" key="3">
    <source>
        <dbReference type="Pfam" id="PF07859"/>
    </source>
</evidence>
<dbReference type="GO" id="GO:0016787">
    <property type="term" value="F:hydrolase activity"/>
    <property type="evidence" value="ECO:0007669"/>
    <property type="project" value="UniProtKB-KW"/>
</dbReference>
<dbReference type="OrthoDB" id="408631at2759"/>
<dbReference type="PANTHER" id="PTHR23024:SF384">
    <property type="entry name" value="2-HYDROXYISOFLAVANONE DEHYDRATASE"/>
    <property type="match status" value="1"/>
</dbReference>
<sequence length="332" mass="36792">MASSTGTNGDKVIVHNLLPHIAVYSDGTIDRPRNLPIVPPQEEDPVTGVSSKDIVFSNDPYLTARLFLPKLTQTNDQNQKLTILVYFHGGGFTFESAYAIHHHAYCNLLASQANAVVATIEHRKAPEYYLPTAYNDCWAGLCWVASHATQNPINSDPWITNHGDFNRIFIGGDSSGGNISLNVAMRAGVEALPGGVKLLGTYANHPYIWGAKPMGKEPVIGFEETLQSRIWKFAYPSAPGGLDNPMLNPMASGAPSLATLGGSRLLITAAGKDHLLFRDRTERYYEALKESGWKGEVEFFEEKDEDHVYYMFDPNTENAKRLYKVVVDFLRR</sequence>
<evidence type="ECO:0000313" key="4">
    <source>
        <dbReference type="EMBL" id="PNY07201.1"/>
    </source>
</evidence>
<evidence type="ECO:0000313" key="5">
    <source>
        <dbReference type="Proteomes" id="UP000236291"/>
    </source>
</evidence>
<name>A0A2K3NW01_TRIPR</name>
<protein>
    <submittedName>
        <fullName evidence="4">Putative carboxylesterase 2-like protein</fullName>
    </submittedName>
</protein>
<proteinExistence type="inferred from homology"/>
<evidence type="ECO:0000256" key="1">
    <source>
        <dbReference type="ARBA" id="ARBA00010515"/>
    </source>
</evidence>
<accession>A0A2K3NW01</accession>
<feature type="domain" description="Alpha/beta hydrolase fold-3" evidence="3">
    <location>
        <begin position="84"/>
        <end position="310"/>
    </location>
</feature>
<dbReference type="Gramene" id="Tp57577_TGAC_v2_mRNA39273">
    <property type="protein sequence ID" value="Tp57577_TGAC_v2_mRNA39273"/>
    <property type="gene ID" value="Tp57577_TGAC_v2_gene37991"/>
</dbReference>
<dbReference type="STRING" id="57577.A0A2K3NW01"/>
<keyword evidence="2" id="KW-0378">Hydrolase</keyword>
<dbReference type="SUPFAM" id="SSF53474">
    <property type="entry name" value="alpha/beta-Hydrolases"/>
    <property type="match status" value="1"/>
</dbReference>
<dbReference type="Pfam" id="PF07859">
    <property type="entry name" value="Abhydrolase_3"/>
    <property type="match status" value="1"/>
</dbReference>
<dbReference type="Proteomes" id="UP000236291">
    <property type="component" value="Unassembled WGS sequence"/>
</dbReference>
<dbReference type="InterPro" id="IPR029058">
    <property type="entry name" value="AB_hydrolase_fold"/>
</dbReference>
<comment type="caution">
    <text evidence="4">The sequence shown here is derived from an EMBL/GenBank/DDBJ whole genome shotgun (WGS) entry which is preliminary data.</text>
</comment>
<dbReference type="InterPro" id="IPR002168">
    <property type="entry name" value="Lipase_GDXG_HIS_AS"/>
</dbReference>
<dbReference type="PANTHER" id="PTHR23024">
    <property type="entry name" value="ARYLACETAMIDE DEACETYLASE"/>
    <property type="match status" value="1"/>
</dbReference>
<dbReference type="InterPro" id="IPR013094">
    <property type="entry name" value="AB_hydrolase_3"/>
</dbReference>
<dbReference type="InterPro" id="IPR050466">
    <property type="entry name" value="Carboxylest/Gibb_receptor"/>
</dbReference>
<gene>
    <name evidence="4" type="ORF">L195_g003688</name>
</gene>
<dbReference type="PROSITE" id="PS01173">
    <property type="entry name" value="LIPASE_GDXG_HIS"/>
    <property type="match status" value="1"/>
</dbReference>
<organism evidence="4 5">
    <name type="scientific">Trifolium pratense</name>
    <name type="common">Red clover</name>
    <dbReference type="NCBI Taxonomy" id="57577"/>
    <lineage>
        <taxon>Eukaryota</taxon>
        <taxon>Viridiplantae</taxon>
        <taxon>Streptophyta</taxon>
        <taxon>Embryophyta</taxon>
        <taxon>Tracheophyta</taxon>
        <taxon>Spermatophyta</taxon>
        <taxon>Magnoliopsida</taxon>
        <taxon>eudicotyledons</taxon>
        <taxon>Gunneridae</taxon>
        <taxon>Pentapetalae</taxon>
        <taxon>rosids</taxon>
        <taxon>fabids</taxon>
        <taxon>Fabales</taxon>
        <taxon>Fabaceae</taxon>
        <taxon>Papilionoideae</taxon>
        <taxon>50 kb inversion clade</taxon>
        <taxon>NPAAA clade</taxon>
        <taxon>Hologalegina</taxon>
        <taxon>IRL clade</taxon>
        <taxon>Trifolieae</taxon>
        <taxon>Trifolium</taxon>
    </lineage>
</organism>
<comment type="similarity">
    <text evidence="1">Belongs to the 'GDXG' lipolytic enzyme family.</text>
</comment>
<dbReference type="EMBL" id="ASHM01001742">
    <property type="protein sequence ID" value="PNY07201.1"/>
    <property type="molecule type" value="Genomic_DNA"/>
</dbReference>
<dbReference type="Gene3D" id="3.40.50.1820">
    <property type="entry name" value="alpha/beta hydrolase"/>
    <property type="match status" value="1"/>
</dbReference>
<reference evidence="4 5" key="2">
    <citation type="journal article" date="2017" name="Front. Plant Sci.">
        <title>Gene Classification and Mining of Molecular Markers Useful in Red Clover (Trifolium pratense) Breeding.</title>
        <authorList>
            <person name="Istvanek J."/>
            <person name="Dluhosova J."/>
            <person name="Dluhos P."/>
            <person name="Patkova L."/>
            <person name="Nedelnik J."/>
            <person name="Repkova J."/>
        </authorList>
    </citation>
    <scope>NUCLEOTIDE SEQUENCE [LARGE SCALE GENOMIC DNA]</scope>
    <source>
        <strain evidence="5">cv. Tatra</strain>
        <tissue evidence="4">Young leaves</tissue>
    </source>
</reference>
<evidence type="ECO:0000256" key="2">
    <source>
        <dbReference type="ARBA" id="ARBA00022801"/>
    </source>
</evidence>